<dbReference type="Gene3D" id="2.30.180.10">
    <property type="entry name" value="FAS1 domain"/>
    <property type="match status" value="1"/>
</dbReference>
<dbReference type="InterPro" id="IPR036378">
    <property type="entry name" value="FAS1_dom_sf"/>
</dbReference>
<dbReference type="SMART" id="SM00554">
    <property type="entry name" value="FAS1"/>
    <property type="match status" value="1"/>
</dbReference>
<reference evidence="2" key="2">
    <citation type="journal article" date="2015" name="ISME J.">
        <title>A new class of marine Euryarchaeota group II from the Mediterranean deep chlorophyll maximum.</title>
        <authorList>
            <person name="Martin-Cuadrado A.B."/>
            <person name="Garcia-Heredia I."/>
            <person name="Molto A.G."/>
            <person name="Lopez-Ubeda R."/>
            <person name="Kimes N."/>
            <person name="Lopez-Garcia P."/>
            <person name="Moreira D."/>
            <person name="Rodriguez-Valera F."/>
        </authorList>
    </citation>
    <scope>NUCLEOTIDE SEQUENCE</scope>
</reference>
<evidence type="ECO:0000313" key="2">
    <source>
        <dbReference type="EMBL" id="ANV80982.1"/>
    </source>
</evidence>
<sequence>MLNSKVMIALLMTASLVMSPIVVADETEDIPTNAVGTGVHDSLVAALSQAGLVSTLSGDGPFTVFAPTDDAFAAAGIDLASFDTDEENATLIDILTYHVVSGQVLSSDLSDGMTATALNGDELSFTVTADAVTVSGATVTSADVMASNGVIHVIDTVLMPPVPYTGIGICYNTATHTIVAGSTYEECNAYMYVVDFEMGGQTYTGCYNTISHALTDVTQAVCESYVWTPPVDIPTSASATGIHTSLVATARHTGTRI</sequence>
<dbReference type="Pfam" id="PF02469">
    <property type="entry name" value="Fasciclin"/>
    <property type="match status" value="1"/>
</dbReference>
<reference evidence="2" key="1">
    <citation type="submission" date="2014-11" db="EMBL/GenBank/DDBJ databases">
        <authorList>
            <person name="Zhu J."/>
            <person name="Qi W."/>
            <person name="Song R."/>
        </authorList>
    </citation>
    <scope>NUCLEOTIDE SEQUENCE</scope>
</reference>
<name>A0A1B1TFF5_9ARCH</name>
<dbReference type="FunFam" id="2.30.180.10:FF:000032">
    <property type="entry name" value="Fasciclin domain-containing protein, putative"/>
    <property type="match status" value="1"/>
</dbReference>
<dbReference type="PANTHER" id="PTHR10900">
    <property type="entry name" value="PERIOSTIN-RELATED"/>
    <property type="match status" value="1"/>
</dbReference>
<evidence type="ECO:0000259" key="1">
    <source>
        <dbReference type="PROSITE" id="PS50213"/>
    </source>
</evidence>
<feature type="domain" description="FAS1" evidence="1">
    <location>
        <begin position="27"/>
        <end position="158"/>
    </location>
</feature>
<dbReference type="EMBL" id="KP211914">
    <property type="protein sequence ID" value="ANV80982.1"/>
    <property type="molecule type" value="Genomic_DNA"/>
</dbReference>
<dbReference type="AlphaFoldDB" id="A0A1B1TFF5"/>
<dbReference type="SUPFAM" id="SSF82153">
    <property type="entry name" value="FAS1 domain"/>
    <property type="match status" value="1"/>
</dbReference>
<dbReference type="InterPro" id="IPR050904">
    <property type="entry name" value="Adhesion/Biosynth-related"/>
</dbReference>
<dbReference type="InterPro" id="IPR000782">
    <property type="entry name" value="FAS1_domain"/>
</dbReference>
<protein>
    <recommendedName>
        <fullName evidence="1">FAS1 domain-containing protein</fullName>
    </recommendedName>
</protein>
<accession>A0A1B1TFF5</accession>
<organism evidence="2">
    <name type="scientific">uncultured Poseidoniia archaeon</name>
    <dbReference type="NCBI Taxonomy" id="1697135"/>
    <lineage>
        <taxon>Archaea</taxon>
        <taxon>Methanobacteriati</taxon>
        <taxon>Thermoplasmatota</taxon>
        <taxon>Candidatus Poseidoniia</taxon>
        <taxon>environmental samples</taxon>
    </lineage>
</organism>
<dbReference type="PANTHER" id="PTHR10900:SF77">
    <property type="entry name" value="FI19380P1"/>
    <property type="match status" value="1"/>
</dbReference>
<proteinExistence type="predicted"/>
<dbReference type="PROSITE" id="PS50213">
    <property type="entry name" value="FAS1"/>
    <property type="match status" value="1"/>
</dbReference>